<dbReference type="GO" id="GO:0004721">
    <property type="term" value="F:phosphoprotein phosphatase activity"/>
    <property type="evidence" value="ECO:0007669"/>
    <property type="project" value="TreeGrafter"/>
</dbReference>
<keyword evidence="12" id="KW-0812">Transmembrane</keyword>
<dbReference type="SMART" id="SM00387">
    <property type="entry name" value="HATPase_c"/>
    <property type="match status" value="1"/>
</dbReference>
<dbReference type="GO" id="GO:0005524">
    <property type="term" value="F:ATP binding"/>
    <property type="evidence" value="ECO:0007669"/>
    <property type="project" value="UniProtKB-KW"/>
</dbReference>
<dbReference type="InterPro" id="IPR005467">
    <property type="entry name" value="His_kinase_dom"/>
</dbReference>
<organism evidence="14 15">
    <name type="scientific">Brucella rhizosphaerae</name>
    <dbReference type="NCBI Taxonomy" id="571254"/>
    <lineage>
        <taxon>Bacteria</taxon>
        <taxon>Pseudomonadati</taxon>
        <taxon>Pseudomonadota</taxon>
        <taxon>Alphaproteobacteria</taxon>
        <taxon>Hyphomicrobiales</taxon>
        <taxon>Brucellaceae</taxon>
        <taxon>Brucella/Ochrobactrum group</taxon>
        <taxon>Brucella</taxon>
    </lineage>
</organism>
<keyword evidence="6" id="KW-0808">Transferase</keyword>
<dbReference type="InterPro" id="IPR003594">
    <property type="entry name" value="HATPase_dom"/>
</dbReference>
<dbReference type="InterPro" id="IPR013656">
    <property type="entry name" value="PAS_4"/>
</dbReference>
<evidence type="ECO:0000256" key="6">
    <source>
        <dbReference type="ARBA" id="ARBA00022679"/>
    </source>
</evidence>
<sequence>MSENSSQPSPGSEPEESLFAPLIRVKGVLITSMVLVVCIMVLELPLWFRIALMVLIIVGAIWVASATREETVEDKPQGVHATNEMADVSGERLAELLTDPMIVFDQRGTVLFANAAALEAFQSLEKDTGLYLRFRAPEMHALIQGVIADGEPRSIDYFERVPIDRWYKAVVKALRDPDGKPELFVLLFRDQSETRRIDRMRSDFIANASHELRTPLASLLGFIETLQGPARNDAAARDRFLGIMQKQAERMSRLIDDLLSLSRLEMRAHLAVNECVDMTAVLNHVADTLSPLAAGLDVTIERHLPDHPVNVTGTRDELIQVFQNLVENACKYGQGGKRVILKLDEENNSGAFEVAASVQDFGPGIAAEHLPRLTERFYRIDVETSRAQKGTGLGLAIAKHILARHRGRLVVRSQLGEGSTFLVRLPKRA</sequence>
<dbReference type="Pfam" id="PF00512">
    <property type="entry name" value="HisKA"/>
    <property type="match status" value="1"/>
</dbReference>
<dbReference type="GO" id="GO:0000155">
    <property type="term" value="F:phosphorelay sensor kinase activity"/>
    <property type="evidence" value="ECO:0007669"/>
    <property type="project" value="InterPro"/>
</dbReference>
<dbReference type="InterPro" id="IPR035965">
    <property type="entry name" value="PAS-like_dom_sf"/>
</dbReference>
<evidence type="ECO:0000313" key="14">
    <source>
        <dbReference type="EMBL" id="OYR09927.1"/>
    </source>
</evidence>
<dbReference type="eggNOG" id="COG5002">
    <property type="taxonomic scope" value="Bacteria"/>
</dbReference>
<dbReference type="GO" id="GO:0005886">
    <property type="term" value="C:plasma membrane"/>
    <property type="evidence" value="ECO:0007669"/>
    <property type="project" value="UniProtKB-SubCell"/>
</dbReference>
<dbReference type="OrthoDB" id="9813151at2"/>
<dbReference type="Gene3D" id="3.30.450.20">
    <property type="entry name" value="PAS domain"/>
    <property type="match status" value="1"/>
</dbReference>
<dbReference type="InterPro" id="IPR000014">
    <property type="entry name" value="PAS"/>
</dbReference>
<evidence type="ECO:0000256" key="5">
    <source>
        <dbReference type="ARBA" id="ARBA00022553"/>
    </source>
</evidence>
<feature type="transmembrane region" description="Helical" evidence="12">
    <location>
        <begin position="46"/>
        <end position="65"/>
    </location>
</feature>
<dbReference type="InterPro" id="IPR004358">
    <property type="entry name" value="Sig_transdc_His_kin-like_C"/>
</dbReference>
<evidence type="ECO:0000256" key="1">
    <source>
        <dbReference type="ARBA" id="ARBA00000085"/>
    </source>
</evidence>
<dbReference type="PRINTS" id="PR00344">
    <property type="entry name" value="BCTRLSENSOR"/>
</dbReference>
<keyword evidence="11 12" id="KW-0472">Membrane</keyword>
<dbReference type="Proteomes" id="UP000216345">
    <property type="component" value="Unassembled WGS sequence"/>
</dbReference>
<evidence type="ECO:0000256" key="9">
    <source>
        <dbReference type="ARBA" id="ARBA00022840"/>
    </source>
</evidence>
<evidence type="ECO:0000256" key="4">
    <source>
        <dbReference type="ARBA" id="ARBA00022475"/>
    </source>
</evidence>
<dbReference type="InterPro" id="IPR050351">
    <property type="entry name" value="BphY/WalK/GraS-like"/>
</dbReference>
<dbReference type="SUPFAM" id="SSF47384">
    <property type="entry name" value="Homodimeric domain of signal transducing histidine kinase"/>
    <property type="match status" value="1"/>
</dbReference>
<keyword evidence="15" id="KW-1185">Reference proteome</keyword>
<keyword evidence="5" id="KW-0597">Phosphoprotein</keyword>
<dbReference type="Gene3D" id="3.30.565.10">
    <property type="entry name" value="Histidine kinase-like ATPase, C-terminal domain"/>
    <property type="match status" value="1"/>
</dbReference>
<accession>A0A256F4Z7</accession>
<dbReference type="RefSeq" id="WP_094578869.1">
    <property type="nucleotide sequence ID" value="NZ_JBHEEL010000006.1"/>
</dbReference>
<dbReference type="GO" id="GO:0016036">
    <property type="term" value="P:cellular response to phosphate starvation"/>
    <property type="evidence" value="ECO:0007669"/>
    <property type="project" value="TreeGrafter"/>
</dbReference>
<dbReference type="AlphaFoldDB" id="A0A256F4Z7"/>
<evidence type="ECO:0000256" key="11">
    <source>
        <dbReference type="ARBA" id="ARBA00023136"/>
    </source>
</evidence>
<evidence type="ECO:0000256" key="12">
    <source>
        <dbReference type="SAM" id="Phobius"/>
    </source>
</evidence>
<comment type="caution">
    <text evidence="14">The sequence shown here is derived from an EMBL/GenBank/DDBJ whole genome shotgun (WGS) entry which is preliminary data.</text>
</comment>
<dbReference type="FunFam" id="1.10.287.130:FF:000008">
    <property type="entry name" value="Two-component sensor histidine kinase"/>
    <property type="match status" value="1"/>
</dbReference>
<dbReference type="EC" id="2.7.13.3" evidence="3"/>
<evidence type="ECO:0000313" key="15">
    <source>
        <dbReference type="Proteomes" id="UP000216345"/>
    </source>
</evidence>
<dbReference type="SUPFAM" id="SSF55874">
    <property type="entry name" value="ATPase domain of HSP90 chaperone/DNA topoisomerase II/histidine kinase"/>
    <property type="match status" value="1"/>
</dbReference>
<feature type="transmembrane region" description="Helical" evidence="12">
    <location>
        <begin position="18"/>
        <end position="39"/>
    </location>
</feature>
<keyword evidence="9" id="KW-0067">ATP-binding</keyword>
<dbReference type="PANTHER" id="PTHR45453">
    <property type="entry name" value="PHOSPHATE REGULON SENSOR PROTEIN PHOR"/>
    <property type="match status" value="1"/>
</dbReference>
<evidence type="ECO:0000256" key="7">
    <source>
        <dbReference type="ARBA" id="ARBA00022741"/>
    </source>
</evidence>
<dbReference type="Gene3D" id="1.10.287.130">
    <property type="match status" value="1"/>
</dbReference>
<gene>
    <name evidence="14" type="ORF">CEV32_2364</name>
</gene>
<dbReference type="CDD" id="cd00130">
    <property type="entry name" value="PAS"/>
    <property type="match status" value="1"/>
</dbReference>
<dbReference type="FunFam" id="3.30.565.10:FF:000006">
    <property type="entry name" value="Sensor histidine kinase WalK"/>
    <property type="match status" value="1"/>
</dbReference>
<evidence type="ECO:0000256" key="10">
    <source>
        <dbReference type="ARBA" id="ARBA00023012"/>
    </source>
</evidence>
<keyword evidence="10" id="KW-0902">Two-component regulatory system</keyword>
<dbReference type="InterPro" id="IPR003661">
    <property type="entry name" value="HisK_dim/P_dom"/>
</dbReference>
<keyword evidence="4" id="KW-1003">Cell membrane</keyword>
<dbReference type="Pfam" id="PF02518">
    <property type="entry name" value="HATPase_c"/>
    <property type="match status" value="1"/>
</dbReference>
<dbReference type="SMART" id="SM00388">
    <property type="entry name" value="HisKA"/>
    <property type="match status" value="1"/>
</dbReference>
<comment type="catalytic activity">
    <reaction evidence="1">
        <text>ATP + protein L-histidine = ADP + protein N-phospho-L-histidine.</text>
        <dbReference type="EC" id="2.7.13.3"/>
    </reaction>
</comment>
<name>A0A256F4Z7_9HYPH</name>
<dbReference type="InterPro" id="IPR036097">
    <property type="entry name" value="HisK_dim/P_sf"/>
</dbReference>
<dbReference type="CDD" id="cd00082">
    <property type="entry name" value="HisKA"/>
    <property type="match status" value="1"/>
</dbReference>
<feature type="domain" description="Histidine kinase" evidence="13">
    <location>
        <begin position="207"/>
        <end position="429"/>
    </location>
</feature>
<dbReference type="EMBL" id="NNRK01000034">
    <property type="protein sequence ID" value="OYR09927.1"/>
    <property type="molecule type" value="Genomic_DNA"/>
</dbReference>
<dbReference type="InterPro" id="IPR036890">
    <property type="entry name" value="HATPase_C_sf"/>
</dbReference>
<evidence type="ECO:0000256" key="8">
    <source>
        <dbReference type="ARBA" id="ARBA00022777"/>
    </source>
</evidence>
<dbReference type="SUPFAM" id="SSF55785">
    <property type="entry name" value="PYP-like sensor domain (PAS domain)"/>
    <property type="match status" value="1"/>
</dbReference>
<proteinExistence type="predicted"/>
<dbReference type="PROSITE" id="PS50109">
    <property type="entry name" value="HIS_KIN"/>
    <property type="match status" value="1"/>
</dbReference>
<keyword evidence="8" id="KW-0418">Kinase</keyword>
<keyword evidence="12" id="KW-1133">Transmembrane helix</keyword>
<comment type="subcellular location">
    <subcellularLocation>
        <location evidence="2">Cell membrane</location>
    </subcellularLocation>
</comment>
<keyword evidence="7" id="KW-0547">Nucleotide-binding</keyword>
<evidence type="ECO:0000256" key="2">
    <source>
        <dbReference type="ARBA" id="ARBA00004236"/>
    </source>
</evidence>
<evidence type="ECO:0000256" key="3">
    <source>
        <dbReference type="ARBA" id="ARBA00012438"/>
    </source>
</evidence>
<reference evidence="14 15" key="1">
    <citation type="submission" date="2017-07" db="EMBL/GenBank/DDBJ databases">
        <title>Phylogenetic study on the rhizospheric bacterium Ochrobactrum sp. A44.</title>
        <authorList>
            <person name="Krzyzanowska D.M."/>
            <person name="Ossowicki A."/>
            <person name="Rajewska M."/>
            <person name="Maciag T."/>
            <person name="Kaczynski Z."/>
            <person name="Czerwicka M."/>
            <person name="Jafra S."/>
        </authorList>
    </citation>
    <scope>NUCLEOTIDE SEQUENCE [LARGE SCALE GENOMIC DNA]</scope>
    <source>
        <strain evidence="14 15">PR17</strain>
    </source>
</reference>
<evidence type="ECO:0000259" key="13">
    <source>
        <dbReference type="PROSITE" id="PS50109"/>
    </source>
</evidence>
<dbReference type="Pfam" id="PF08448">
    <property type="entry name" value="PAS_4"/>
    <property type="match status" value="1"/>
</dbReference>
<dbReference type="PANTHER" id="PTHR45453:SF1">
    <property type="entry name" value="PHOSPHATE REGULON SENSOR PROTEIN PHOR"/>
    <property type="match status" value="1"/>
</dbReference>
<protein>
    <recommendedName>
        <fullName evidence="3">histidine kinase</fullName>
        <ecNumber evidence="3">2.7.13.3</ecNumber>
    </recommendedName>
</protein>